<dbReference type="GO" id="GO:0043041">
    <property type="term" value="P:amino acid activation for nonribosomal peptide biosynthetic process"/>
    <property type="evidence" value="ECO:0007669"/>
    <property type="project" value="TreeGrafter"/>
</dbReference>
<dbReference type="NCBIfam" id="TIGR01733">
    <property type="entry name" value="AA-adenyl-dom"/>
    <property type="match status" value="1"/>
</dbReference>
<dbReference type="CDD" id="cd05930">
    <property type="entry name" value="A_NRPS"/>
    <property type="match status" value="1"/>
</dbReference>
<evidence type="ECO:0000313" key="2">
    <source>
        <dbReference type="EMBL" id="MPM14528.1"/>
    </source>
</evidence>
<dbReference type="AlphaFoldDB" id="A0A644XFG4"/>
<organism evidence="2">
    <name type="scientific">bioreactor metagenome</name>
    <dbReference type="NCBI Taxonomy" id="1076179"/>
    <lineage>
        <taxon>unclassified sequences</taxon>
        <taxon>metagenomes</taxon>
        <taxon>ecological metagenomes</taxon>
    </lineage>
</organism>
<proteinExistence type="predicted"/>
<accession>A0A644XFG4</accession>
<dbReference type="GO" id="GO:0031177">
    <property type="term" value="F:phosphopantetheine binding"/>
    <property type="evidence" value="ECO:0007669"/>
    <property type="project" value="TreeGrafter"/>
</dbReference>
<dbReference type="InterPro" id="IPR010071">
    <property type="entry name" value="AA_adenyl_dom"/>
</dbReference>
<protein>
    <submittedName>
        <fullName evidence="2">Tyrocidine synthase 1</fullName>
    </submittedName>
</protein>
<dbReference type="PANTHER" id="PTHR45527">
    <property type="entry name" value="NONRIBOSOMAL PEPTIDE SYNTHETASE"/>
    <property type="match status" value="1"/>
</dbReference>
<sequence>MHINVLEYLEESAQKHSDKIVLSDDKNQLTYAQLLKNARSIGSHLISQLARKTNQPVAVVIDRTVESIVAFMGVVYSGNFYVPIDATMPLNRINLILNKLDPKAIILRQGDLDLIDKANFSGQKILFENACSNPINEVELQQVRTKAIDTDPLYSIFTSGSTGTPKGALICHRSVIDLIEHFAELFGFSEDSIFGNQAPFDFDVSVKDIYSTLKNGASMNIIPRSLFSFPVQLIQHLNAHRINTVIWATSALRIVANLRSFEKIHPEFLETIMFSGEVMPNKVLNYWRSNLPDAQFVNLYGPTEITCNCTYFKVTRSFADNDVLPIGIPFPNTEIILLNENNLPAGADEIGEICIRGTSLALGYYNNPQETSRAFCQNPLNPFYPELIYRTGDLGKYNDLGELLFLSRKDFQIKHMGHRIELGEIEVAANAISFIDAACCLYDINREKIVLFYQAAQQNNKEVVLNLQRYLPKYMIPNQFICMQSLPMNKNAKIDRQALKREYIDK</sequence>
<dbReference type="Gene3D" id="3.30.300.30">
    <property type="match status" value="1"/>
</dbReference>
<reference evidence="2" key="1">
    <citation type="submission" date="2019-08" db="EMBL/GenBank/DDBJ databases">
        <authorList>
            <person name="Kucharzyk K."/>
            <person name="Murdoch R.W."/>
            <person name="Higgins S."/>
            <person name="Loffler F."/>
        </authorList>
    </citation>
    <scope>NUCLEOTIDE SEQUENCE</scope>
</reference>
<dbReference type="GO" id="GO:0005737">
    <property type="term" value="C:cytoplasm"/>
    <property type="evidence" value="ECO:0007669"/>
    <property type="project" value="TreeGrafter"/>
</dbReference>
<name>A0A644XFG4_9ZZZZ</name>
<dbReference type="Pfam" id="PF00501">
    <property type="entry name" value="AMP-binding"/>
    <property type="match status" value="1"/>
</dbReference>
<dbReference type="EMBL" id="VSSQ01002295">
    <property type="protein sequence ID" value="MPM14528.1"/>
    <property type="molecule type" value="Genomic_DNA"/>
</dbReference>
<evidence type="ECO:0000259" key="1">
    <source>
        <dbReference type="Pfam" id="PF00501"/>
    </source>
</evidence>
<dbReference type="InterPro" id="IPR045851">
    <property type="entry name" value="AMP-bd_C_sf"/>
</dbReference>
<dbReference type="Gene3D" id="3.40.50.12780">
    <property type="entry name" value="N-terminal domain of ligase-like"/>
    <property type="match status" value="1"/>
</dbReference>
<dbReference type="SUPFAM" id="SSF56801">
    <property type="entry name" value="Acetyl-CoA synthetase-like"/>
    <property type="match status" value="1"/>
</dbReference>
<dbReference type="GO" id="GO:0044550">
    <property type="term" value="P:secondary metabolite biosynthetic process"/>
    <property type="evidence" value="ECO:0007669"/>
    <property type="project" value="TreeGrafter"/>
</dbReference>
<dbReference type="PANTHER" id="PTHR45527:SF1">
    <property type="entry name" value="FATTY ACID SYNTHASE"/>
    <property type="match status" value="1"/>
</dbReference>
<gene>
    <name evidence="2" type="primary">tycA</name>
    <name evidence="2" type="ORF">SDC9_60892</name>
</gene>
<dbReference type="InterPro" id="IPR042099">
    <property type="entry name" value="ANL_N_sf"/>
</dbReference>
<dbReference type="InterPro" id="IPR000873">
    <property type="entry name" value="AMP-dep_synth/lig_dom"/>
</dbReference>
<comment type="caution">
    <text evidence="2">The sequence shown here is derived from an EMBL/GenBank/DDBJ whole genome shotgun (WGS) entry which is preliminary data.</text>
</comment>
<feature type="domain" description="AMP-dependent synthetase/ligase" evidence="1">
    <location>
        <begin position="9"/>
        <end position="365"/>
    </location>
</feature>